<keyword evidence="3" id="KW-1185">Reference proteome</keyword>
<comment type="caution">
    <text evidence="2">The sequence shown here is derived from an EMBL/GenBank/DDBJ whole genome shotgun (WGS) entry which is preliminary data.</text>
</comment>
<protein>
    <submittedName>
        <fullName evidence="2">Uncharacterized protein</fullName>
    </submittedName>
</protein>
<name>A0A016SRR6_9BILA</name>
<proteinExistence type="predicted"/>
<keyword evidence="1" id="KW-0812">Transmembrane</keyword>
<evidence type="ECO:0000313" key="2">
    <source>
        <dbReference type="EMBL" id="EYB93265.1"/>
    </source>
</evidence>
<accession>A0A016SRR6</accession>
<keyword evidence="1" id="KW-1133">Transmembrane helix</keyword>
<dbReference type="AlphaFoldDB" id="A0A016SRR6"/>
<reference evidence="3" key="1">
    <citation type="journal article" date="2015" name="Nat. Genet.">
        <title>The genome and transcriptome of the zoonotic hookworm Ancylostoma ceylanicum identify infection-specific gene families.</title>
        <authorList>
            <person name="Schwarz E.M."/>
            <person name="Hu Y."/>
            <person name="Antoshechkin I."/>
            <person name="Miller M.M."/>
            <person name="Sternberg P.W."/>
            <person name="Aroian R.V."/>
        </authorList>
    </citation>
    <scope>NUCLEOTIDE SEQUENCE</scope>
    <source>
        <strain evidence="3">HY135</strain>
    </source>
</reference>
<evidence type="ECO:0000256" key="1">
    <source>
        <dbReference type="SAM" id="Phobius"/>
    </source>
</evidence>
<keyword evidence="1" id="KW-0472">Membrane</keyword>
<gene>
    <name evidence="2" type="primary">Acey_s0184.g984</name>
    <name evidence="2" type="ORF">Y032_0184g984</name>
</gene>
<dbReference type="Proteomes" id="UP000024635">
    <property type="component" value="Unassembled WGS sequence"/>
</dbReference>
<evidence type="ECO:0000313" key="3">
    <source>
        <dbReference type="Proteomes" id="UP000024635"/>
    </source>
</evidence>
<dbReference type="EMBL" id="JARK01001520">
    <property type="protein sequence ID" value="EYB93265.1"/>
    <property type="molecule type" value="Genomic_DNA"/>
</dbReference>
<sequence>MSFCRGLKVVHGSLFVIGIDQRLREPCQFSTTACHSKDCKGKIKYPFIHRYYVRLCWQCVAAMHGLILWLGVYAEL</sequence>
<organism evidence="2 3">
    <name type="scientific">Ancylostoma ceylanicum</name>
    <dbReference type="NCBI Taxonomy" id="53326"/>
    <lineage>
        <taxon>Eukaryota</taxon>
        <taxon>Metazoa</taxon>
        <taxon>Ecdysozoa</taxon>
        <taxon>Nematoda</taxon>
        <taxon>Chromadorea</taxon>
        <taxon>Rhabditida</taxon>
        <taxon>Rhabditina</taxon>
        <taxon>Rhabditomorpha</taxon>
        <taxon>Strongyloidea</taxon>
        <taxon>Ancylostomatidae</taxon>
        <taxon>Ancylostomatinae</taxon>
        <taxon>Ancylostoma</taxon>
    </lineage>
</organism>
<feature type="transmembrane region" description="Helical" evidence="1">
    <location>
        <begin position="51"/>
        <end position="74"/>
    </location>
</feature>